<gene>
    <name evidence="2" type="ORF">MTE01_03860</name>
</gene>
<reference evidence="2 3" key="1">
    <citation type="submission" date="2019-06" db="EMBL/GenBank/DDBJ databases">
        <title>Whole genome shotgun sequence of Microbacterium testaceum NBRC 12675.</title>
        <authorList>
            <person name="Hosoyama A."/>
            <person name="Uohara A."/>
            <person name="Ohji S."/>
            <person name="Ichikawa N."/>
        </authorList>
    </citation>
    <scope>NUCLEOTIDE SEQUENCE [LARGE SCALE GENOMIC DNA]</scope>
    <source>
        <strain evidence="2 3">NBRC 12675</strain>
    </source>
</reference>
<sequence>MLEITRPDVRALVPGGRLRGVPIGSPPRWRIDHGSVDRYLDEQTELVRRAALRQQSPEATFRRGGGAARSAATPDHPLLPSLTPQANNPRTQRIPRRVCVCPPTVGVIPAPLDERPTD</sequence>
<dbReference type="EMBL" id="BJML01000001">
    <property type="protein sequence ID" value="GEB44441.1"/>
    <property type="molecule type" value="Genomic_DNA"/>
</dbReference>
<evidence type="ECO:0000313" key="3">
    <source>
        <dbReference type="Proteomes" id="UP000319525"/>
    </source>
</evidence>
<dbReference type="AlphaFoldDB" id="A0A4Y3QGU8"/>
<dbReference type="Proteomes" id="UP000319525">
    <property type="component" value="Unassembled WGS sequence"/>
</dbReference>
<organism evidence="2 3">
    <name type="scientific">Microbacterium testaceum</name>
    <name type="common">Aureobacterium testaceum</name>
    <name type="synonym">Brevibacterium testaceum</name>
    <dbReference type="NCBI Taxonomy" id="2033"/>
    <lineage>
        <taxon>Bacteria</taxon>
        <taxon>Bacillati</taxon>
        <taxon>Actinomycetota</taxon>
        <taxon>Actinomycetes</taxon>
        <taxon>Micrococcales</taxon>
        <taxon>Microbacteriaceae</taxon>
        <taxon>Microbacterium</taxon>
    </lineage>
</organism>
<comment type="caution">
    <text evidence="2">The sequence shown here is derived from an EMBL/GenBank/DDBJ whole genome shotgun (WGS) entry which is preliminary data.</text>
</comment>
<accession>A0A4Y3QGU8</accession>
<feature type="region of interest" description="Disordered" evidence="1">
    <location>
        <begin position="52"/>
        <end position="95"/>
    </location>
</feature>
<evidence type="ECO:0000313" key="2">
    <source>
        <dbReference type="EMBL" id="GEB44441.1"/>
    </source>
</evidence>
<protein>
    <recommendedName>
        <fullName evidence="4">Helix-turn-helix domain-containing protein</fullName>
    </recommendedName>
</protein>
<evidence type="ECO:0008006" key="4">
    <source>
        <dbReference type="Google" id="ProtNLM"/>
    </source>
</evidence>
<evidence type="ECO:0000256" key="1">
    <source>
        <dbReference type="SAM" id="MobiDB-lite"/>
    </source>
</evidence>
<proteinExistence type="predicted"/>
<feature type="compositionally biased region" description="Polar residues" evidence="1">
    <location>
        <begin position="82"/>
        <end position="91"/>
    </location>
</feature>
<name>A0A4Y3QGU8_MICTE</name>